<gene>
    <name evidence="1" type="primary">espH_4</name>
    <name evidence="1" type="ORF">BN000_05364</name>
</gene>
<name>A0A0U1DSC5_9MYCO</name>
<dbReference type="AlphaFoldDB" id="A0A0U1DSC5"/>
<dbReference type="Proteomes" id="UP000199601">
    <property type="component" value="Unassembled WGS sequence"/>
</dbReference>
<dbReference type="EMBL" id="CTEC01000002">
    <property type="protein sequence ID" value="CQD21796.1"/>
    <property type="molecule type" value="Genomic_DNA"/>
</dbReference>
<organism evidence="1 2">
    <name type="scientific">Mycobacterium europaeum</name>
    <dbReference type="NCBI Taxonomy" id="761804"/>
    <lineage>
        <taxon>Bacteria</taxon>
        <taxon>Bacillati</taxon>
        <taxon>Actinomycetota</taxon>
        <taxon>Actinomycetes</taxon>
        <taxon>Mycobacteriales</taxon>
        <taxon>Mycobacteriaceae</taxon>
        <taxon>Mycobacterium</taxon>
        <taxon>Mycobacterium simiae complex</taxon>
    </lineage>
</organism>
<evidence type="ECO:0000313" key="1">
    <source>
        <dbReference type="EMBL" id="CQD21796.1"/>
    </source>
</evidence>
<reference evidence="2" key="1">
    <citation type="submission" date="2015-03" db="EMBL/GenBank/DDBJ databases">
        <authorList>
            <person name="Urmite Genomes"/>
        </authorList>
    </citation>
    <scope>NUCLEOTIDE SEQUENCE [LARGE SCALE GENOMIC DNA]</scope>
    <source>
        <strain evidence="2">CSUR P1344</strain>
    </source>
</reference>
<keyword evidence="2" id="KW-1185">Reference proteome</keyword>
<accession>A0A0U1DSC5</accession>
<sequence>MRERDVVAQLPNGNEDPTDLFAAMNFAPTGDTAADREPDALTALSFAAAEDGADDSPLEPAPEYAAAEPVDTATVLAAQAGAPEEDDEEDVIPLFTVTNPPGTVSVSALGDGGIEQVALSEKVASMTEAELAEEIIVIAHLATQKGQAAQHDFLLQNMRELGADDPDAVRDLLEYGMELTSPERAAETQAHVFATRYATE</sequence>
<proteinExistence type="predicted"/>
<protein>
    <submittedName>
        <fullName evidence="1">ESX-1 secretion-associated protein EspH</fullName>
    </submittedName>
</protein>
<evidence type="ECO:0000313" key="2">
    <source>
        <dbReference type="Proteomes" id="UP000199601"/>
    </source>
</evidence>